<dbReference type="AlphaFoldDB" id="A0A9D1G934"/>
<protein>
    <recommendedName>
        <fullName evidence="3">N-acetylglucosamine-6-phosphate deacetylase</fullName>
        <ecNumber evidence="2">3.5.1.25</ecNumber>
    </recommendedName>
</protein>
<feature type="binding site" evidence="12">
    <location>
        <position position="125"/>
    </location>
    <ligand>
        <name>Zn(2+)</name>
        <dbReference type="ChEBI" id="CHEBI:29105"/>
    </ligand>
</feature>
<feature type="binding site" evidence="11">
    <location>
        <position position="223"/>
    </location>
    <ligand>
        <name>substrate</name>
    </ligand>
</feature>
<evidence type="ECO:0000313" key="14">
    <source>
        <dbReference type="EMBL" id="HIT17083.1"/>
    </source>
</evidence>
<dbReference type="InterPro" id="IPR006680">
    <property type="entry name" value="Amidohydro-rel"/>
</dbReference>
<dbReference type="EMBL" id="DVKI01000050">
    <property type="protein sequence ID" value="HIT17083.1"/>
    <property type="molecule type" value="Genomic_DNA"/>
</dbReference>
<dbReference type="Gene3D" id="2.30.40.10">
    <property type="entry name" value="Urease, subunit C, domain 1"/>
    <property type="match status" value="1"/>
</dbReference>
<keyword evidence="5 9" id="KW-0378">Hydrolase</keyword>
<dbReference type="PANTHER" id="PTHR11113">
    <property type="entry name" value="N-ACETYLGLUCOSAMINE-6-PHOSPHATE DEACETYLASE"/>
    <property type="match status" value="1"/>
</dbReference>
<dbReference type="InterPro" id="IPR003764">
    <property type="entry name" value="GlcNAc_6-P_deAcase"/>
</dbReference>
<feature type="binding site" evidence="11">
    <location>
        <position position="136"/>
    </location>
    <ligand>
        <name>substrate</name>
    </ligand>
</feature>
<evidence type="ECO:0000256" key="6">
    <source>
        <dbReference type="ARBA" id="ARBA00023277"/>
    </source>
</evidence>
<sequence>MILKNAKIVTEKKVIENGYLVIQNKKITKVCAGTYQGEDQDVYDMHGNILMPGFIDLHIHGSGGYDFMDANEEQLQTIANSLYQEGTTSFLATTLTADIKSLLRVCRTVAKAKKHIPSLLGIHLEGPYIALKYKGAQNEKFIADPSIEQLEKMIKASKKNIRYITLAPEKENALPFIQYATEHGIVCSAGHTDATFAQVQQAIPYGLASTTHTHNAMSGHHHRNPGVVTASFYFDELHTEMILDGIHVNKDVVKTFYKIVGQDRFMIVTDSLSGKHTNEDHFMLGGLDVIKKDGAAYLTTGPLAGSLLTMDQAVKNLAQFADIDLIGLAKASSTNQAKLLKLKDRGMIARNKKADLVCLDKDNLTLLSVYKEGQKVK</sequence>
<evidence type="ECO:0000256" key="10">
    <source>
        <dbReference type="PIRSR" id="PIRSR038994-1"/>
    </source>
</evidence>
<evidence type="ECO:0000256" key="9">
    <source>
        <dbReference type="PIRNR" id="PIRNR038994"/>
    </source>
</evidence>
<dbReference type="GO" id="GO:0006046">
    <property type="term" value="P:N-acetylglucosamine catabolic process"/>
    <property type="evidence" value="ECO:0007669"/>
    <property type="project" value="TreeGrafter"/>
</dbReference>
<comment type="caution">
    <text evidence="14">The sequence shown here is derived from an EMBL/GenBank/DDBJ whole genome shotgun (WGS) entry which is preliminary data.</text>
</comment>
<dbReference type="InterPro" id="IPR032466">
    <property type="entry name" value="Metal_Hydrolase"/>
</dbReference>
<dbReference type="Gene3D" id="3.20.20.140">
    <property type="entry name" value="Metal-dependent hydrolases"/>
    <property type="match status" value="1"/>
</dbReference>
<evidence type="ECO:0000256" key="3">
    <source>
        <dbReference type="ARBA" id="ARBA00018029"/>
    </source>
</evidence>
<dbReference type="InterPro" id="IPR011059">
    <property type="entry name" value="Metal-dep_hydrolase_composite"/>
</dbReference>
<dbReference type="NCBIfam" id="TIGR00221">
    <property type="entry name" value="nagA"/>
    <property type="match status" value="1"/>
</dbReference>
<evidence type="ECO:0000259" key="13">
    <source>
        <dbReference type="Pfam" id="PF01979"/>
    </source>
</evidence>
<dbReference type="Pfam" id="PF01979">
    <property type="entry name" value="Amidohydro_1"/>
    <property type="match status" value="1"/>
</dbReference>
<feature type="binding site" evidence="11">
    <location>
        <begin position="303"/>
        <end position="305"/>
    </location>
    <ligand>
        <name>substrate</name>
    </ligand>
</feature>
<keyword evidence="4 12" id="KW-0479">Metal-binding</keyword>
<reference evidence="14" key="2">
    <citation type="journal article" date="2021" name="PeerJ">
        <title>Extensive microbial diversity within the chicken gut microbiome revealed by metagenomics and culture.</title>
        <authorList>
            <person name="Gilroy R."/>
            <person name="Ravi A."/>
            <person name="Getino M."/>
            <person name="Pursley I."/>
            <person name="Horton D.L."/>
            <person name="Alikhan N.F."/>
            <person name="Baker D."/>
            <person name="Gharbi K."/>
            <person name="Hall N."/>
            <person name="Watson M."/>
            <person name="Adriaenssens E.M."/>
            <person name="Foster-Nyarko E."/>
            <person name="Jarju S."/>
            <person name="Secka A."/>
            <person name="Antonio M."/>
            <person name="Oren A."/>
            <person name="Chaudhuri R.R."/>
            <person name="La Ragione R."/>
            <person name="Hildebrand F."/>
            <person name="Pallen M.J."/>
        </authorList>
    </citation>
    <scope>NUCLEOTIDE SEQUENCE</scope>
    <source>
        <strain evidence="14">14508</strain>
    </source>
</reference>
<gene>
    <name evidence="14" type="primary">nagA</name>
    <name evidence="14" type="ORF">IAD04_01720</name>
</gene>
<reference evidence="14" key="1">
    <citation type="submission" date="2020-10" db="EMBL/GenBank/DDBJ databases">
        <authorList>
            <person name="Gilroy R."/>
        </authorList>
    </citation>
    <scope>NUCLEOTIDE SEQUENCE</scope>
    <source>
        <strain evidence="14">14508</strain>
    </source>
</reference>
<feature type="domain" description="Amidohydrolase-related" evidence="13">
    <location>
        <begin position="49"/>
        <end position="372"/>
    </location>
</feature>
<dbReference type="GO" id="GO:0046872">
    <property type="term" value="F:metal ion binding"/>
    <property type="evidence" value="ECO:0007669"/>
    <property type="project" value="UniProtKB-KW"/>
</dbReference>
<name>A0A9D1G934_9FIRM</name>
<feature type="binding site" evidence="11">
    <location>
        <position position="247"/>
    </location>
    <ligand>
        <name>substrate</name>
    </ligand>
</feature>
<evidence type="ECO:0000313" key="15">
    <source>
        <dbReference type="Proteomes" id="UP000886893"/>
    </source>
</evidence>
<feature type="binding site" evidence="12">
    <location>
        <position position="212"/>
    </location>
    <ligand>
        <name>Zn(2+)</name>
        <dbReference type="ChEBI" id="CHEBI:29105"/>
    </ligand>
</feature>
<dbReference type="EC" id="3.5.1.25" evidence="2"/>
<feature type="binding site" evidence="12">
    <location>
        <position position="191"/>
    </location>
    <ligand>
        <name>Zn(2+)</name>
        <dbReference type="ChEBI" id="CHEBI:29105"/>
    </ligand>
</feature>
<evidence type="ECO:0000256" key="2">
    <source>
        <dbReference type="ARBA" id="ARBA00011899"/>
    </source>
</evidence>
<accession>A0A9D1G934</accession>
<evidence type="ECO:0000256" key="12">
    <source>
        <dbReference type="PIRSR" id="PIRSR038994-3"/>
    </source>
</evidence>
<dbReference type="PIRSF" id="PIRSF038994">
    <property type="entry name" value="NagA"/>
    <property type="match status" value="1"/>
</dbReference>
<dbReference type="SUPFAM" id="SSF51338">
    <property type="entry name" value="Composite domain of metallo-dependent hydrolases"/>
    <property type="match status" value="1"/>
</dbReference>
<feature type="binding site" evidence="11">
    <location>
        <begin position="215"/>
        <end position="216"/>
    </location>
    <ligand>
        <name>substrate</name>
    </ligand>
</feature>
<keyword evidence="6 9" id="KW-0119">Carbohydrate metabolism</keyword>
<comment type="cofactor">
    <cofactor evidence="12">
        <name>a divalent metal cation</name>
        <dbReference type="ChEBI" id="CHEBI:60240"/>
    </cofactor>
    <text evidence="12">Binds 1 divalent metal cation per subunit.</text>
</comment>
<evidence type="ECO:0000256" key="1">
    <source>
        <dbReference type="ARBA" id="ARBA00010716"/>
    </source>
</evidence>
<dbReference type="FunFam" id="3.20.20.140:FF:000004">
    <property type="entry name" value="N-acetylglucosamine-6-phosphate deacetylase"/>
    <property type="match status" value="1"/>
</dbReference>
<comment type="similarity">
    <text evidence="1 9">Belongs to the metallo-dependent hydrolases superfamily. NagA family.</text>
</comment>
<feature type="active site" description="Proton donor/acceptor" evidence="10">
    <location>
        <position position="270"/>
    </location>
</feature>
<organism evidence="14 15">
    <name type="scientific">Candidatus Caccosoma faecigallinarum</name>
    <dbReference type="NCBI Taxonomy" id="2840720"/>
    <lineage>
        <taxon>Bacteria</taxon>
        <taxon>Bacillati</taxon>
        <taxon>Bacillota</taxon>
        <taxon>Bacillota incertae sedis</taxon>
        <taxon>Candidatus Caccosoma</taxon>
    </lineage>
</organism>
<evidence type="ECO:0000256" key="11">
    <source>
        <dbReference type="PIRSR" id="PIRSR038994-2"/>
    </source>
</evidence>
<evidence type="ECO:0000256" key="8">
    <source>
        <dbReference type="ARBA" id="ARBA00060590"/>
    </source>
</evidence>
<dbReference type="GO" id="GO:0008448">
    <property type="term" value="F:N-acetylglucosamine-6-phosphate deacetylase activity"/>
    <property type="evidence" value="ECO:0007669"/>
    <property type="project" value="UniProtKB-EC"/>
</dbReference>
<dbReference type="CDD" id="cd00854">
    <property type="entry name" value="NagA"/>
    <property type="match status" value="1"/>
</dbReference>
<proteinExistence type="inferred from homology"/>
<evidence type="ECO:0000256" key="5">
    <source>
        <dbReference type="ARBA" id="ARBA00022801"/>
    </source>
</evidence>
<comment type="catalytic activity">
    <reaction evidence="7">
        <text>N-acetyl-D-glucosamine 6-phosphate + H2O = D-glucosamine 6-phosphate + acetate</text>
        <dbReference type="Rhea" id="RHEA:22936"/>
        <dbReference type="ChEBI" id="CHEBI:15377"/>
        <dbReference type="ChEBI" id="CHEBI:30089"/>
        <dbReference type="ChEBI" id="CHEBI:57513"/>
        <dbReference type="ChEBI" id="CHEBI:58725"/>
        <dbReference type="EC" id="3.5.1.25"/>
    </reaction>
</comment>
<evidence type="ECO:0000256" key="4">
    <source>
        <dbReference type="ARBA" id="ARBA00022723"/>
    </source>
</evidence>
<evidence type="ECO:0000256" key="7">
    <source>
        <dbReference type="ARBA" id="ARBA00047647"/>
    </source>
</evidence>
<dbReference type="SUPFAM" id="SSF51556">
    <property type="entry name" value="Metallo-dependent hydrolases"/>
    <property type="match status" value="1"/>
</dbReference>
<dbReference type="Proteomes" id="UP000886893">
    <property type="component" value="Unassembled WGS sequence"/>
</dbReference>
<dbReference type="PANTHER" id="PTHR11113:SF14">
    <property type="entry name" value="N-ACETYLGLUCOSAMINE-6-PHOSPHATE DEACETYLASE"/>
    <property type="match status" value="1"/>
</dbReference>
<comment type="pathway">
    <text evidence="8">Amino-sugar metabolism; N-acetylneuraminate degradation; D-fructose 6-phosphate from N-acetylneuraminate: step 4/5.</text>
</comment>